<evidence type="ECO:0000256" key="5">
    <source>
        <dbReference type="ARBA" id="ARBA00022989"/>
    </source>
</evidence>
<evidence type="ECO:0000256" key="7">
    <source>
        <dbReference type="SAM" id="Phobius"/>
    </source>
</evidence>
<evidence type="ECO:0000256" key="4">
    <source>
        <dbReference type="ARBA" id="ARBA00022801"/>
    </source>
</evidence>
<evidence type="ECO:0000313" key="9">
    <source>
        <dbReference type="EMBL" id="MCC2030305.1"/>
    </source>
</evidence>
<reference evidence="9" key="1">
    <citation type="submission" date="2021-04" db="EMBL/GenBank/DDBJ databases">
        <title>Microbacterium tenobrionis sp. nov. and Microbacterium allomyrinae sp. nov., isolated from larvae of Tenobrio molitor and Allomyrina dichotoma, respectively.</title>
        <authorList>
            <person name="Lee S.D."/>
        </authorList>
    </citation>
    <scope>NUCLEOTIDE SEQUENCE</scope>
    <source>
        <strain evidence="9">YMB-B2</strain>
    </source>
</reference>
<feature type="transmembrane region" description="Helical" evidence="7">
    <location>
        <begin position="60"/>
        <end position="80"/>
    </location>
</feature>
<dbReference type="RefSeq" id="WP_175985328.1">
    <property type="nucleotide sequence ID" value="NZ_JAGTTM010000006.1"/>
</dbReference>
<dbReference type="PANTHER" id="PTHR14969">
    <property type="entry name" value="SPHINGOSINE-1-PHOSPHATE PHOSPHOHYDROLASE"/>
    <property type="match status" value="1"/>
</dbReference>
<evidence type="ECO:0000256" key="2">
    <source>
        <dbReference type="ARBA" id="ARBA00022475"/>
    </source>
</evidence>
<feature type="domain" description="Phosphatidic acid phosphatase type 2/haloperoxidase" evidence="8">
    <location>
        <begin position="87"/>
        <end position="190"/>
    </location>
</feature>
<feature type="transmembrane region" description="Helical" evidence="7">
    <location>
        <begin position="149"/>
        <end position="172"/>
    </location>
</feature>
<dbReference type="InterPro" id="IPR036938">
    <property type="entry name" value="PAP2/HPO_sf"/>
</dbReference>
<keyword evidence="10" id="KW-1185">Reference proteome</keyword>
<keyword evidence="5 7" id="KW-1133">Transmembrane helix</keyword>
<keyword evidence="2" id="KW-1003">Cell membrane</keyword>
<accession>A0A9X1LRL2</accession>
<evidence type="ECO:0000256" key="6">
    <source>
        <dbReference type="ARBA" id="ARBA00023136"/>
    </source>
</evidence>
<dbReference type="PANTHER" id="PTHR14969:SF62">
    <property type="entry name" value="DECAPRENYLPHOSPHORYL-5-PHOSPHORIBOSE PHOSPHATASE RV3807C-RELATED"/>
    <property type="match status" value="1"/>
</dbReference>
<dbReference type="GO" id="GO:0005886">
    <property type="term" value="C:plasma membrane"/>
    <property type="evidence" value="ECO:0007669"/>
    <property type="project" value="UniProtKB-SubCell"/>
</dbReference>
<dbReference type="SMART" id="SM00014">
    <property type="entry name" value="acidPPc"/>
    <property type="match status" value="1"/>
</dbReference>
<protein>
    <submittedName>
        <fullName evidence="9">Phosphatase PAP2 family protein</fullName>
    </submittedName>
</protein>
<comment type="subcellular location">
    <subcellularLocation>
        <location evidence="1">Cell membrane</location>
        <topology evidence="1">Multi-pass membrane protein</topology>
    </subcellularLocation>
</comment>
<evidence type="ECO:0000256" key="3">
    <source>
        <dbReference type="ARBA" id="ARBA00022692"/>
    </source>
</evidence>
<proteinExistence type="predicted"/>
<dbReference type="EMBL" id="JAGTTM010000006">
    <property type="protein sequence ID" value="MCC2030305.1"/>
    <property type="molecule type" value="Genomic_DNA"/>
</dbReference>
<comment type="caution">
    <text evidence="9">The sequence shown here is derived from an EMBL/GenBank/DDBJ whole genome shotgun (WGS) entry which is preliminary data.</text>
</comment>
<dbReference type="Pfam" id="PF01569">
    <property type="entry name" value="PAP2"/>
    <property type="match status" value="1"/>
</dbReference>
<evidence type="ECO:0000313" key="10">
    <source>
        <dbReference type="Proteomes" id="UP001139289"/>
    </source>
</evidence>
<keyword evidence="4" id="KW-0378">Hydrolase</keyword>
<dbReference type="GO" id="GO:0016787">
    <property type="term" value="F:hydrolase activity"/>
    <property type="evidence" value="ECO:0007669"/>
    <property type="project" value="UniProtKB-KW"/>
</dbReference>
<dbReference type="InterPro" id="IPR000326">
    <property type="entry name" value="PAP2/HPO"/>
</dbReference>
<dbReference type="AlphaFoldDB" id="A0A9X1LRL2"/>
<name>A0A9X1LRL2_9MICO</name>
<evidence type="ECO:0000259" key="8">
    <source>
        <dbReference type="SMART" id="SM00014"/>
    </source>
</evidence>
<keyword evidence="3 7" id="KW-0812">Transmembrane</keyword>
<feature type="transmembrane region" description="Helical" evidence="7">
    <location>
        <begin position="178"/>
        <end position="197"/>
    </location>
</feature>
<keyword evidence="6 7" id="KW-0472">Membrane</keyword>
<evidence type="ECO:0000256" key="1">
    <source>
        <dbReference type="ARBA" id="ARBA00004651"/>
    </source>
</evidence>
<dbReference type="CDD" id="cd03392">
    <property type="entry name" value="PAP2_like_2"/>
    <property type="match status" value="1"/>
</dbReference>
<organism evidence="9 10">
    <name type="scientific">Microbacterium tenebrionis</name>
    <dbReference type="NCBI Taxonomy" id="2830665"/>
    <lineage>
        <taxon>Bacteria</taxon>
        <taxon>Bacillati</taxon>
        <taxon>Actinomycetota</taxon>
        <taxon>Actinomycetes</taxon>
        <taxon>Micrococcales</taxon>
        <taxon>Microbacteriaceae</taxon>
        <taxon>Microbacterium</taxon>
    </lineage>
</organism>
<sequence>MMRPVLLWWGSGALLVAIVLGVVVTWGGVGATAVDVAWNTLMGQIRTPVLLDIAHALDRIGGGWVATYLIPLVVIAALLLARRWRAAVFAAATMLISVAVVQLLKSVFGRARPEDMLVLSDYGSFPSGHTANAATLATLAVVLFPRLWVLIVAVMWALAMALSRTLVSVHWLSDTLGGMLVGAGVVLLLGGFALTWARSRGREPDLPGREPPR</sequence>
<dbReference type="Proteomes" id="UP001139289">
    <property type="component" value="Unassembled WGS sequence"/>
</dbReference>
<dbReference type="Gene3D" id="1.20.144.10">
    <property type="entry name" value="Phosphatidic acid phosphatase type 2/haloperoxidase"/>
    <property type="match status" value="1"/>
</dbReference>
<dbReference type="SUPFAM" id="SSF48317">
    <property type="entry name" value="Acid phosphatase/Vanadium-dependent haloperoxidase"/>
    <property type="match status" value="1"/>
</dbReference>
<gene>
    <name evidence="9" type="ORF">KEC56_12405</name>
</gene>